<evidence type="ECO:0000313" key="3">
    <source>
        <dbReference type="Proteomes" id="UP001461498"/>
    </source>
</evidence>
<evidence type="ECO:0000313" key="2">
    <source>
        <dbReference type="EMBL" id="KAK9499205.1"/>
    </source>
</evidence>
<organism evidence="2 3">
    <name type="scientific">Rhynocoris fuscipes</name>
    <dbReference type="NCBI Taxonomy" id="488301"/>
    <lineage>
        <taxon>Eukaryota</taxon>
        <taxon>Metazoa</taxon>
        <taxon>Ecdysozoa</taxon>
        <taxon>Arthropoda</taxon>
        <taxon>Hexapoda</taxon>
        <taxon>Insecta</taxon>
        <taxon>Pterygota</taxon>
        <taxon>Neoptera</taxon>
        <taxon>Paraneoptera</taxon>
        <taxon>Hemiptera</taxon>
        <taxon>Heteroptera</taxon>
        <taxon>Panheteroptera</taxon>
        <taxon>Cimicomorpha</taxon>
        <taxon>Reduviidae</taxon>
        <taxon>Harpactorinae</taxon>
        <taxon>Harpactorini</taxon>
        <taxon>Rhynocoris</taxon>
    </lineage>
</organism>
<keyword evidence="1" id="KW-0812">Transmembrane</keyword>
<keyword evidence="1" id="KW-0472">Membrane</keyword>
<keyword evidence="1" id="KW-1133">Transmembrane helix</keyword>
<accession>A0AAW1CMA0</accession>
<dbReference type="AlphaFoldDB" id="A0AAW1CMA0"/>
<comment type="caution">
    <text evidence="2">The sequence shown here is derived from an EMBL/GenBank/DDBJ whole genome shotgun (WGS) entry which is preliminary data.</text>
</comment>
<gene>
    <name evidence="2" type="ORF">O3M35_002284</name>
</gene>
<dbReference type="Proteomes" id="UP001461498">
    <property type="component" value="Unassembled WGS sequence"/>
</dbReference>
<feature type="transmembrane region" description="Helical" evidence="1">
    <location>
        <begin position="32"/>
        <end position="50"/>
    </location>
</feature>
<dbReference type="EMBL" id="JAPXFL010000011">
    <property type="protein sequence ID" value="KAK9499205.1"/>
    <property type="molecule type" value="Genomic_DNA"/>
</dbReference>
<evidence type="ECO:0000256" key="1">
    <source>
        <dbReference type="SAM" id="Phobius"/>
    </source>
</evidence>
<reference evidence="2 3" key="1">
    <citation type="submission" date="2022-12" db="EMBL/GenBank/DDBJ databases">
        <title>Chromosome-level genome assembly of true bugs.</title>
        <authorList>
            <person name="Ma L."/>
            <person name="Li H."/>
        </authorList>
    </citation>
    <scope>NUCLEOTIDE SEQUENCE [LARGE SCALE GENOMIC DNA]</scope>
    <source>
        <strain evidence="2">Lab_2022b</strain>
    </source>
</reference>
<sequence>MLKAKYVARGILLTNKRSYSGHSSILKRVWNSWVPIPTGVGLTLLAILQWRRLEKERRKKLGTSDVAGDWELQVKDNFQLTFTEA</sequence>
<proteinExistence type="predicted"/>
<name>A0AAW1CMA0_9HEMI</name>
<protein>
    <submittedName>
        <fullName evidence="2">Uncharacterized protein</fullName>
    </submittedName>
</protein>
<keyword evidence="3" id="KW-1185">Reference proteome</keyword>